<evidence type="ECO:0000313" key="1">
    <source>
        <dbReference type="EMBL" id="GAA2021277.1"/>
    </source>
</evidence>
<reference evidence="2" key="1">
    <citation type="journal article" date="2019" name="Int. J. Syst. Evol. Microbiol.">
        <title>The Global Catalogue of Microorganisms (GCM) 10K type strain sequencing project: providing services to taxonomists for standard genome sequencing and annotation.</title>
        <authorList>
            <consortium name="The Broad Institute Genomics Platform"/>
            <consortium name="The Broad Institute Genome Sequencing Center for Infectious Disease"/>
            <person name="Wu L."/>
            <person name="Ma J."/>
        </authorList>
    </citation>
    <scope>NUCLEOTIDE SEQUENCE [LARGE SCALE GENOMIC DNA]</scope>
    <source>
        <strain evidence="2">JCM 16014</strain>
    </source>
</reference>
<dbReference type="Gene3D" id="3.30.450.40">
    <property type="match status" value="1"/>
</dbReference>
<dbReference type="EMBL" id="BAAAQN010000007">
    <property type="protein sequence ID" value="GAA2021277.1"/>
    <property type="molecule type" value="Genomic_DNA"/>
</dbReference>
<keyword evidence="2" id="KW-1185">Reference proteome</keyword>
<evidence type="ECO:0008006" key="3">
    <source>
        <dbReference type="Google" id="ProtNLM"/>
    </source>
</evidence>
<protein>
    <recommendedName>
        <fullName evidence="3">GAF domain-containing protein</fullName>
    </recommendedName>
</protein>
<dbReference type="RefSeq" id="WP_344665023.1">
    <property type="nucleotide sequence ID" value="NZ_BAAAQN010000007.1"/>
</dbReference>
<dbReference type="Proteomes" id="UP001500751">
    <property type="component" value="Unassembled WGS sequence"/>
</dbReference>
<proteinExistence type="predicted"/>
<evidence type="ECO:0000313" key="2">
    <source>
        <dbReference type="Proteomes" id="UP001500751"/>
    </source>
</evidence>
<gene>
    <name evidence="1" type="ORF">GCM10009839_17760</name>
</gene>
<comment type="caution">
    <text evidence="1">The sequence shown here is derived from an EMBL/GenBank/DDBJ whole genome shotgun (WGS) entry which is preliminary data.</text>
</comment>
<accession>A0ABP5FAF8</accession>
<dbReference type="SUPFAM" id="SSF55781">
    <property type="entry name" value="GAF domain-like"/>
    <property type="match status" value="1"/>
</dbReference>
<sequence>MWTAALASVQVDQDSKVSRSAAESTGYVPRAIMAVPLVHDGDCVGVIEFLDRADRTGSELRTCGPSPWTSPPPR</sequence>
<organism evidence="1 2">
    <name type="scientific">Catenulispora yoronensis</name>
    <dbReference type="NCBI Taxonomy" id="450799"/>
    <lineage>
        <taxon>Bacteria</taxon>
        <taxon>Bacillati</taxon>
        <taxon>Actinomycetota</taxon>
        <taxon>Actinomycetes</taxon>
        <taxon>Catenulisporales</taxon>
        <taxon>Catenulisporaceae</taxon>
        <taxon>Catenulispora</taxon>
    </lineage>
</organism>
<name>A0ABP5FAF8_9ACTN</name>
<dbReference type="InterPro" id="IPR029016">
    <property type="entry name" value="GAF-like_dom_sf"/>
</dbReference>